<evidence type="ECO:0000256" key="2">
    <source>
        <dbReference type="SAM" id="MobiDB-lite"/>
    </source>
</evidence>
<organism evidence="3 4">
    <name type="scientific">Diploscapter pachys</name>
    <dbReference type="NCBI Taxonomy" id="2018661"/>
    <lineage>
        <taxon>Eukaryota</taxon>
        <taxon>Metazoa</taxon>
        <taxon>Ecdysozoa</taxon>
        <taxon>Nematoda</taxon>
        <taxon>Chromadorea</taxon>
        <taxon>Rhabditida</taxon>
        <taxon>Rhabditina</taxon>
        <taxon>Rhabditomorpha</taxon>
        <taxon>Rhabditoidea</taxon>
        <taxon>Rhabditidae</taxon>
        <taxon>Diploscapter</taxon>
    </lineage>
</organism>
<dbReference type="SUPFAM" id="SSF53098">
    <property type="entry name" value="Ribonuclease H-like"/>
    <property type="match status" value="1"/>
</dbReference>
<dbReference type="InterPro" id="IPR006941">
    <property type="entry name" value="RNase_CAF1"/>
</dbReference>
<dbReference type="GO" id="GO:0017069">
    <property type="term" value="F:snRNA binding"/>
    <property type="evidence" value="ECO:0007669"/>
    <property type="project" value="TreeGrafter"/>
</dbReference>
<comment type="similarity">
    <text evidence="1">Belongs to the CAF1 family.</text>
</comment>
<dbReference type="Proteomes" id="UP000218231">
    <property type="component" value="Unassembled WGS sequence"/>
</dbReference>
<evidence type="ECO:0000313" key="3">
    <source>
        <dbReference type="EMBL" id="PAV61933.1"/>
    </source>
</evidence>
<dbReference type="Pfam" id="PF04857">
    <property type="entry name" value="CAF1"/>
    <property type="match status" value="1"/>
</dbReference>
<dbReference type="PANTHER" id="PTHR15092:SF37">
    <property type="entry name" value="TARGET OF EGR1 PROTEIN 1"/>
    <property type="match status" value="1"/>
</dbReference>
<dbReference type="GO" id="GO:0000175">
    <property type="term" value="F:3'-5'-RNA exonuclease activity"/>
    <property type="evidence" value="ECO:0007669"/>
    <property type="project" value="TreeGrafter"/>
</dbReference>
<feature type="region of interest" description="Disordered" evidence="2">
    <location>
        <begin position="356"/>
        <end position="396"/>
    </location>
</feature>
<dbReference type="AlphaFoldDB" id="A0A2A2JJQ4"/>
<accession>A0A2A2JJQ4</accession>
<sequence>MNGSENRRAKSRLDEIQIVEINRNNINQIWSQLTDSLKNADFIAVDLELSGLGIGIHAKNIEQRYKNIREAAISRLAKESSEDLQSFICFFRSVLSFGIAFFKKSKVNEKKRKVKFTSQVFNILTLCGKPFVMEPDALEFLAKHSFDFNRLISSGIRYMPHTTDETCKMRSLVHSIFSKPVPLCLHNGFIDIVFIYHHFYSPLPESFQEFCNSAAELFTADFPVVDSKYLAESKTRMTASFLEYVFRKCQGDNVREEMQSKVYLQIEFTELETKALRKASELMDCRLPGDFPNHKIPTDLGTQLCKKFAVKLGYRFLDYCLFFQNHGVCHLERQGKCALLHDVDYALDFESKHSSKRRKAEKRRHSFAFPEGQHPAEGDVSDSSETNTADEEFSVREVDSKPRLAVAGSHRAGIDAFMTGYAVLFQERMSIFRTGNIDSESLNRLPLSGKSDPLIFRKPFCNPEVCKIHKERFFTIQQARKKTGTIS</sequence>
<dbReference type="GO" id="GO:0015030">
    <property type="term" value="C:Cajal body"/>
    <property type="evidence" value="ECO:0007669"/>
    <property type="project" value="TreeGrafter"/>
</dbReference>
<reference evidence="3 4" key="1">
    <citation type="journal article" date="2017" name="Curr. Biol.">
        <title>Genome architecture and evolution of a unichromosomal asexual nematode.</title>
        <authorList>
            <person name="Fradin H."/>
            <person name="Zegar C."/>
            <person name="Gutwein M."/>
            <person name="Lucas J."/>
            <person name="Kovtun M."/>
            <person name="Corcoran D."/>
            <person name="Baugh L.R."/>
            <person name="Kiontke K."/>
            <person name="Gunsalus K."/>
            <person name="Fitch D.H."/>
            <person name="Piano F."/>
        </authorList>
    </citation>
    <scope>NUCLEOTIDE SEQUENCE [LARGE SCALE GENOMIC DNA]</scope>
    <source>
        <strain evidence="3">PF1309</strain>
    </source>
</reference>
<dbReference type="PANTHER" id="PTHR15092">
    <property type="entry name" value="POLY A -SPECIFIC RIBONUCLEASE/TARGET OF EGR1, MEMBER 1"/>
    <property type="match status" value="1"/>
</dbReference>
<dbReference type="OrthoDB" id="414075at2759"/>
<dbReference type="STRING" id="2018661.A0A2A2JJQ4"/>
<comment type="caution">
    <text evidence="3">The sequence shown here is derived from an EMBL/GenBank/DDBJ whole genome shotgun (WGS) entry which is preliminary data.</text>
</comment>
<gene>
    <name evidence="3" type="ORF">WR25_19043</name>
</gene>
<evidence type="ECO:0000313" key="4">
    <source>
        <dbReference type="Proteomes" id="UP000218231"/>
    </source>
</evidence>
<evidence type="ECO:0000256" key="1">
    <source>
        <dbReference type="ARBA" id="ARBA00008372"/>
    </source>
</evidence>
<dbReference type="Gene3D" id="3.30.420.10">
    <property type="entry name" value="Ribonuclease H-like superfamily/Ribonuclease H"/>
    <property type="match status" value="1"/>
</dbReference>
<proteinExistence type="inferred from homology"/>
<protein>
    <submittedName>
        <fullName evidence="3">Uncharacterized protein</fullName>
    </submittedName>
</protein>
<dbReference type="InterPro" id="IPR051181">
    <property type="entry name" value="CAF1_poly(A)_ribonucleases"/>
</dbReference>
<dbReference type="GO" id="GO:0034472">
    <property type="term" value="P:snRNA 3'-end processing"/>
    <property type="evidence" value="ECO:0007669"/>
    <property type="project" value="TreeGrafter"/>
</dbReference>
<name>A0A2A2JJQ4_9BILA</name>
<feature type="compositionally biased region" description="Basic residues" evidence="2">
    <location>
        <begin position="356"/>
        <end position="366"/>
    </location>
</feature>
<dbReference type="InterPro" id="IPR036397">
    <property type="entry name" value="RNaseH_sf"/>
</dbReference>
<keyword evidence="4" id="KW-1185">Reference proteome</keyword>
<dbReference type="EMBL" id="LIAE01010395">
    <property type="protein sequence ID" value="PAV61933.1"/>
    <property type="molecule type" value="Genomic_DNA"/>
</dbReference>
<dbReference type="InterPro" id="IPR012337">
    <property type="entry name" value="RNaseH-like_sf"/>
</dbReference>